<dbReference type="Proteomes" id="UP000481339">
    <property type="component" value="Unassembled WGS sequence"/>
</dbReference>
<accession>A0A7C8BUK3</accession>
<dbReference type="CDD" id="cd02042">
    <property type="entry name" value="ParAB_family"/>
    <property type="match status" value="1"/>
</dbReference>
<dbReference type="PIRSF" id="PIRSF009320">
    <property type="entry name" value="Nuc_binding_HP_1000"/>
    <property type="match status" value="1"/>
</dbReference>
<dbReference type="InterPro" id="IPR025669">
    <property type="entry name" value="AAA_dom"/>
</dbReference>
<keyword evidence="3" id="KW-1185">Reference proteome</keyword>
<sequence length="248" mass="26764">MRTIAVFSTKGGVGKTTTAVNLAWHAAQTGPTLLWDLDPQGATTYLLRVRPRLKGGADRLVRGRTDVQRAIRQTDEPGLDVLPADDSYRDLELELDQAKKSGHRIRRVLCDLDDGHAWTVLDAPPGASLVARNVIDAADVIVVPLVPAALSLRAFDQVLDLVAEHAPGTPVVGFFSMADRRRRAQAQAIAELPAADARILPIVVPSASAVEQMGLRRRPLPAFAPRSPAAVATARLWDHVRALAEPAR</sequence>
<protein>
    <submittedName>
        <fullName evidence="2">ParA family protein</fullName>
    </submittedName>
</protein>
<comment type="caution">
    <text evidence="2">The sequence shown here is derived from an EMBL/GenBank/DDBJ whole genome shotgun (WGS) entry which is preliminary data.</text>
</comment>
<dbReference type="RefSeq" id="WP_158035714.1">
    <property type="nucleotide sequence ID" value="NZ_BAAAZV010000003.1"/>
</dbReference>
<gene>
    <name evidence="2" type="ORF">F8O02_02670</name>
</gene>
<dbReference type="EMBL" id="WBKA01000002">
    <property type="protein sequence ID" value="KAB1632792.1"/>
    <property type="molecule type" value="Genomic_DNA"/>
</dbReference>
<dbReference type="OrthoDB" id="128708at2"/>
<evidence type="ECO:0000313" key="3">
    <source>
        <dbReference type="Proteomes" id="UP000481339"/>
    </source>
</evidence>
<dbReference type="PANTHER" id="PTHR13696:SF99">
    <property type="entry name" value="COBYRINIC ACID AC-DIAMIDE SYNTHASE"/>
    <property type="match status" value="1"/>
</dbReference>
<evidence type="ECO:0000313" key="2">
    <source>
        <dbReference type="EMBL" id="KAB1632792.1"/>
    </source>
</evidence>
<dbReference type="Gene3D" id="3.40.50.300">
    <property type="entry name" value="P-loop containing nucleotide triphosphate hydrolases"/>
    <property type="match status" value="1"/>
</dbReference>
<dbReference type="AlphaFoldDB" id="A0A7C8BUK3"/>
<feature type="domain" description="AAA" evidence="1">
    <location>
        <begin position="1"/>
        <end position="162"/>
    </location>
</feature>
<organism evidence="2 3">
    <name type="scientific">Pseudoclavibacter caeni</name>
    <dbReference type="NCBI Taxonomy" id="908846"/>
    <lineage>
        <taxon>Bacteria</taxon>
        <taxon>Bacillati</taxon>
        <taxon>Actinomycetota</taxon>
        <taxon>Actinomycetes</taxon>
        <taxon>Micrococcales</taxon>
        <taxon>Microbacteriaceae</taxon>
        <taxon>Pseudoclavibacter</taxon>
    </lineage>
</organism>
<reference evidence="2 3" key="1">
    <citation type="submission" date="2019-09" db="EMBL/GenBank/DDBJ databases">
        <title>Phylogeny of genus Pseudoclavibacter and closely related genus.</title>
        <authorList>
            <person name="Li Y."/>
        </authorList>
    </citation>
    <scope>NUCLEOTIDE SEQUENCE [LARGE SCALE GENOMIC DNA]</scope>
    <source>
        <strain evidence="2 3">JCM 16921</strain>
    </source>
</reference>
<dbReference type="PANTHER" id="PTHR13696">
    <property type="entry name" value="P-LOOP CONTAINING NUCLEOSIDE TRIPHOSPHATE HYDROLASE"/>
    <property type="match status" value="1"/>
</dbReference>
<dbReference type="SUPFAM" id="SSF52540">
    <property type="entry name" value="P-loop containing nucleoside triphosphate hydrolases"/>
    <property type="match status" value="1"/>
</dbReference>
<dbReference type="Pfam" id="PF13614">
    <property type="entry name" value="AAA_31"/>
    <property type="match status" value="1"/>
</dbReference>
<proteinExistence type="predicted"/>
<dbReference type="InterPro" id="IPR050678">
    <property type="entry name" value="DNA_Partitioning_ATPase"/>
</dbReference>
<evidence type="ECO:0000259" key="1">
    <source>
        <dbReference type="Pfam" id="PF13614"/>
    </source>
</evidence>
<name>A0A7C8BUK3_9MICO</name>
<dbReference type="InterPro" id="IPR027417">
    <property type="entry name" value="P-loop_NTPase"/>
</dbReference>